<protein>
    <submittedName>
        <fullName evidence="1">Uncharacterized protein</fullName>
    </submittedName>
</protein>
<gene>
    <name evidence="1" type="ORF">PXEA_LOCUS4599</name>
</gene>
<reference evidence="1" key="1">
    <citation type="submission" date="2018-11" db="EMBL/GenBank/DDBJ databases">
        <authorList>
            <consortium name="Pathogen Informatics"/>
        </authorList>
    </citation>
    <scope>NUCLEOTIDE SEQUENCE</scope>
</reference>
<dbReference type="Proteomes" id="UP000784294">
    <property type="component" value="Unassembled WGS sequence"/>
</dbReference>
<evidence type="ECO:0000313" key="2">
    <source>
        <dbReference type="Proteomes" id="UP000784294"/>
    </source>
</evidence>
<organism evidence="1 2">
    <name type="scientific">Protopolystoma xenopodis</name>
    <dbReference type="NCBI Taxonomy" id="117903"/>
    <lineage>
        <taxon>Eukaryota</taxon>
        <taxon>Metazoa</taxon>
        <taxon>Spiralia</taxon>
        <taxon>Lophotrochozoa</taxon>
        <taxon>Platyhelminthes</taxon>
        <taxon>Monogenea</taxon>
        <taxon>Polyopisthocotylea</taxon>
        <taxon>Polystomatidea</taxon>
        <taxon>Polystomatidae</taxon>
        <taxon>Protopolystoma</taxon>
    </lineage>
</organism>
<dbReference type="EMBL" id="CAAALY010011001">
    <property type="protein sequence ID" value="VEL11159.1"/>
    <property type="molecule type" value="Genomic_DNA"/>
</dbReference>
<dbReference type="AlphaFoldDB" id="A0A3S5BNT2"/>
<evidence type="ECO:0000313" key="1">
    <source>
        <dbReference type="EMBL" id="VEL11159.1"/>
    </source>
</evidence>
<proteinExistence type="predicted"/>
<comment type="caution">
    <text evidence="1">The sequence shown here is derived from an EMBL/GenBank/DDBJ whole genome shotgun (WGS) entry which is preliminary data.</text>
</comment>
<name>A0A3S5BNT2_9PLAT</name>
<accession>A0A3S5BNT2</accession>
<keyword evidence="2" id="KW-1185">Reference proteome</keyword>
<sequence>MPRLVVQPENWFCQTDCQSTVGTRKLGPVWAKNSVLLYVYLARGTRSKRVKRHKLALQINQFLWDAKTKRQDLEDKTFLQENESDVFL</sequence>